<feature type="coiled-coil region" evidence="10">
    <location>
        <begin position="431"/>
        <end position="498"/>
    </location>
</feature>
<keyword evidence="9" id="KW-0539">Nucleus</keyword>
<feature type="compositionally biased region" description="Basic and acidic residues" evidence="11">
    <location>
        <begin position="143"/>
        <end position="152"/>
    </location>
</feature>
<dbReference type="GO" id="GO:0005737">
    <property type="term" value="C:cytoplasm"/>
    <property type="evidence" value="ECO:0007669"/>
    <property type="project" value="UniProtKB-SubCell"/>
</dbReference>
<evidence type="ECO:0000256" key="3">
    <source>
        <dbReference type="ARBA" id="ARBA00022490"/>
    </source>
</evidence>
<dbReference type="GO" id="GO:0006355">
    <property type="term" value="P:regulation of DNA-templated transcription"/>
    <property type="evidence" value="ECO:0007669"/>
    <property type="project" value="InterPro"/>
</dbReference>
<keyword evidence="8" id="KW-0804">Transcription</keyword>
<evidence type="ECO:0000256" key="1">
    <source>
        <dbReference type="ARBA" id="ARBA00004123"/>
    </source>
</evidence>
<dbReference type="InterPro" id="IPR018866">
    <property type="entry name" value="Znf-4CXXC_R1"/>
</dbReference>
<name>A0A7I8IW90_SPIIN</name>
<comment type="subcellular location">
    <subcellularLocation>
        <location evidence="2">Cytoplasm</location>
    </subcellularLocation>
    <subcellularLocation>
        <location evidence="1">Nucleus</location>
    </subcellularLocation>
</comment>
<evidence type="ECO:0000256" key="2">
    <source>
        <dbReference type="ARBA" id="ARBA00004496"/>
    </source>
</evidence>
<dbReference type="Pfam" id="PF15612">
    <property type="entry name" value="WHIM1"/>
    <property type="match status" value="1"/>
</dbReference>
<evidence type="ECO:0000256" key="8">
    <source>
        <dbReference type="ARBA" id="ARBA00023163"/>
    </source>
</evidence>
<dbReference type="InterPro" id="IPR040221">
    <property type="entry name" value="CDCA7/CDA7L"/>
</dbReference>
<feature type="domain" description="DDT" evidence="12">
    <location>
        <begin position="291"/>
        <end position="356"/>
    </location>
</feature>
<evidence type="ECO:0000313" key="14">
    <source>
        <dbReference type="Proteomes" id="UP001189122"/>
    </source>
</evidence>
<organism evidence="13">
    <name type="scientific">Spirodela intermedia</name>
    <name type="common">Intermediate duckweed</name>
    <dbReference type="NCBI Taxonomy" id="51605"/>
    <lineage>
        <taxon>Eukaryota</taxon>
        <taxon>Viridiplantae</taxon>
        <taxon>Streptophyta</taxon>
        <taxon>Embryophyta</taxon>
        <taxon>Tracheophyta</taxon>
        <taxon>Spermatophyta</taxon>
        <taxon>Magnoliopsida</taxon>
        <taxon>Liliopsida</taxon>
        <taxon>Araceae</taxon>
        <taxon>Lemnoideae</taxon>
        <taxon>Spirodela</taxon>
    </lineage>
</organism>
<dbReference type="EMBL" id="CACRZD030000006">
    <property type="protein sequence ID" value="CAA6661278.1"/>
    <property type="molecule type" value="Genomic_DNA"/>
</dbReference>
<feature type="region of interest" description="Disordered" evidence="11">
    <location>
        <begin position="1"/>
        <end position="34"/>
    </location>
</feature>
<feature type="region of interest" description="Disordered" evidence="11">
    <location>
        <begin position="143"/>
        <end position="183"/>
    </location>
</feature>
<evidence type="ECO:0000256" key="10">
    <source>
        <dbReference type="SAM" id="Coils"/>
    </source>
</evidence>
<evidence type="ECO:0000313" key="13">
    <source>
        <dbReference type="EMBL" id="CAA2621587.1"/>
    </source>
</evidence>
<keyword evidence="4" id="KW-1017">Isopeptide bond</keyword>
<keyword evidence="10" id="KW-0175">Coiled coil</keyword>
<dbReference type="AlphaFoldDB" id="A0A7I8IW90"/>
<dbReference type="InterPro" id="IPR018501">
    <property type="entry name" value="DDT_dom"/>
</dbReference>
<evidence type="ECO:0000256" key="4">
    <source>
        <dbReference type="ARBA" id="ARBA00022499"/>
    </source>
</evidence>
<dbReference type="GO" id="GO:0005634">
    <property type="term" value="C:nucleus"/>
    <property type="evidence" value="ECO:0007669"/>
    <property type="project" value="UniProtKB-SubCell"/>
</dbReference>
<dbReference type="SMART" id="SM00571">
    <property type="entry name" value="DDT"/>
    <property type="match status" value="1"/>
</dbReference>
<proteinExistence type="predicted"/>
<evidence type="ECO:0000256" key="11">
    <source>
        <dbReference type="SAM" id="MobiDB-lite"/>
    </source>
</evidence>
<dbReference type="EMBL" id="LR743593">
    <property type="protein sequence ID" value="CAA2621587.1"/>
    <property type="molecule type" value="Genomic_DNA"/>
</dbReference>
<evidence type="ECO:0000256" key="6">
    <source>
        <dbReference type="ARBA" id="ARBA00022843"/>
    </source>
</evidence>
<protein>
    <recommendedName>
        <fullName evidence="12">DDT domain-containing protein</fullName>
    </recommendedName>
</protein>
<dbReference type="InterPro" id="IPR028942">
    <property type="entry name" value="WHIM1_dom"/>
</dbReference>
<evidence type="ECO:0000259" key="12">
    <source>
        <dbReference type="PROSITE" id="PS50827"/>
    </source>
</evidence>
<gene>
    <name evidence="13" type="ORF">SI7747_06007675</name>
</gene>
<evidence type="ECO:0000256" key="5">
    <source>
        <dbReference type="ARBA" id="ARBA00022553"/>
    </source>
</evidence>
<sequence>MAVPTDSPAKKQIAAARAGTKRKQPPSCTSEGKALAFQGPAGSVHAPAPKQNKSPGVRLVGGRIYDSEHGKTCHQCRQKTMDFAAACSNSRSLKPCRIHFCHKCLLNRKKRGQQPTGILIHAAKAIGCSSVSEMLRLHHTSSELKRVNKDENATPDNPPSSVEKTVASERNRVMGNSRGSKGSLEFDRRASEFMEEKTAVLESVKRNVKGKTAAKRVLTRTNVSHSAVAMPQGTELIRDADIKLQVETDGLLRDCKEMKHVFTSTCAPPDSVLVMPKGTALITVAGIEFQVEDVGPALQFLEFCSAFGKLLDIKEGQPESILRELASGRGVRRGLNSKIVQLYIKLLSRIREERGDRSLSCTENDGTWLKALQKCVAEAQFDLDDLDLDSVTKCTAGYATLDSSKKLRLLNFLCDELLGTKEVRSLINTENTNFDEKNKEEREKLLAANEEKKILKKKLKDEVVEAMLELRNGAPLTVSEHEDLISKIKTELEKAHAEV</sequence>
<evidence type="ECO:0000256" key="7">
    <source>
        <dbReference type="ARBA" id="ARBA00023015"/>
    </source>
</evidence>
<keyword evidence="5" id="KW-0597">Phosphoprotein</keyword>
<dbReference type="PANTHER" id="PTHR31169:SF8">
    <property type="entry name" value="ZINC-FINGER DOMAIN OF MONOAMINE-OXIDASE A REPRESSOR R1 PROTEIN"/>
    <property type="match status" value="1"/>
</dbReference>
<reference evidence="13 14" key="1">
    <citation type="submission" date="2019-12" db="EMBL/GenBank/DDBJ databases">
        <authorList>
            <person name="Scholz U."/>
            <person name="Mascher M."/>
            <person name="Fiebig A."/>
        </authorList>
    </citation>
    <scope>NUCLEOTIDE SEQUENCE</scope>
</reference>
<dbReference type="PROSITE" id="PS50827">
    <property type="entry name" value="DDT"/>
    <property type="match status" value="1"/>
</dbReference>
<keyword evidence="3" id="KW-0963">Cytoplasm</keyword>
<dbReference type="Pfam" id="PF10497">
    <property type="entry name" value="zf-4CXXC_R1"/>
    <property type="match status" value="1"/>
</dbReference>
<dbReference type="Proteomes" id="UP001189122">
    <property type="component" value="Unassembled WGS sequence"/>
</dbReference>
<dbReference type="PANTHER" id="PTHR31169">
    <property type="entry name" value="OS05G0300700 PROTEIN"/>
    <property type="match status" value="1"/>
</dbReference>
<keyword evidence="14" id="KW-1185">Reference proteome</keyword>
<accession>A0A7I8IW90</accession>
<evidence type="ECO:0000256" key="9">
    <source>
        <dbReference type="ARBA" id="ARBA00023242"/>
    </source>
</evidence>
<keyword evidence="7" id="KW-0805">Transcription regulation</keyword>
<keyword evidence="6" id="KW-0832">Ubl conjugation</keyword>